<dbReference type="VEuPathDB" id="FungiDB:AB675_4162"/>
<dbReference type="GO" id="GO:0008296">
    <property type="term" value="F:3'-5'-DNA exonuclease activity"/>
    <property type="evidence" value="ECO:0007669"/>
    <property type="project" value="TreeGrafter"/>
</dbReference>
<comment type="caution">
    <text evidence="4">The sequence shown here is derived from an EMBL/GenBank/DDBJ whole genome shotgun (WGS) entry which is preliminary data.</text>
</comment>
<dbReference type="InterPro" id="IPR036397">
    <property type="entry name" value="RNaseH_sf"/>
</dbReference>
<dbReference type="GeneID" id="28736160"/>
<dbReference type="InterPro" id="IPR012337">
    <property type="entry name" value="RNaseH-like_sf"/>
</dbReference>
<keyword evidence="5" id="KW-1185">Reference proteome</keyword>
<dbReference type="Gene3D" id="3.30.420.10">
    <property type="entry name" value="Ribonuclease H-like superfamily/Ribonuclease H"/>
    <property type="match status" value="1"/>
</dbReference>
<dbReference type="PANTHER" id="PTHR10322:SF23">
    <property type="entry name" value="DNA POLYMERASE DELTA CATALYTIC SUBUNIT"/>
    <property type="match status" value="1"/>
</dbReference>
<evidence type="ECO:0000259" key="3">
    <source>
        <dbReference type="Pfam" id="PF03104"/>
    </source>
</evidence>
<name>A0A0N0NKW9_9EURO</name>
<evidence type="ECO:0000313" key="4">
    <source>
        <dbReference type="EMBL" id="KPI38518.1"/>
    </source>
</evidence>
<evidence type="ECO:0000256" key="1">
    <source>
        <dbReference type="ARBA" id="ARBA00024411"/>
    </source>
</evidence>
<reference evidence="4 5" key="1">
    <citation type="submission" date="2015-06" db="EMBL/GenBank/DDBJ databases">
        <title>Draft genome of the ant-associated black yeast Phialophora attae CBS 131958.</title>
        <authorList>
            <person name="Moreno L.F."/>
            <person name="Stielow B.J."/>
            <person name="de Hoog S."/>
            <person name="Vicente V.A."/>
            <person name="Weiss V.A."/>
            <person name="de Vries M."/>
            <person name="Cruz L.M."/>
            <person name="Souza E.M."/>
        </authorList>
    </citation>
    <scope>NUCLEOTIDE SEQUENCE [LARGE SCALE GENOMIC DNA]</scope>
    <source>
        <strain evidence="4 5">CBS 131958</strain>
    </source>
</reference>
<protein>
    <recommendedName>
        <fullName evidence="1">DNA polymerase delta catalytic subunit</fullName>
    </recommendedName>
</protein>
<evidence type="ECO:0000256" key="2">
    <source>
        <dbReference type="SAM" id="MobiDB-lite"/>
    </source>
</evidence>
<evidence type="ECO:0000313" key="5">
    <source>
        <dbReference type="Proteomes" id="UP000038010"/>
    </source>
</evidence>
<dbReference type="GO" id="GO:0006287">
    <property type="term" value="P:base-excision repair, gap-filling"/>
    <property type="evidence" value="ECO:0007669"/>
    <property type="project" value="TreeGrafter"/>
</dbReference>
<dbReference type="AlphaFoldDB" id="A0A0N0NKW9"/>
<sequence>MPGVVKQASTVAPQKRVLIDTTNTHTGVKSPPSAKKRKLNGYGPNGHAPYSQNGFRSKLGSSQPKSQFETEVLEKMTQDIAGLREKNAETDQQWERPPLDDFNEKTDILRFQQIEIEEGTLHGGKVTLKMFGVSETGHSIMLHVTDFLHYIYVAAPVNFQRSDLQGYKAFLETQVAQHSTAIQSVQMVLRENLYGFQGNQKSPYLKITVTDPKFINKLRTTIEGGSANYKNLWKGVEGKILTFDNIQYVLRFMIDTGVTGMSWVEVKPGNYHTIPSYERQSNCQIEAYCNYHDLVALGHDGEWAKMAPLRVLSFDIECAGRKGVFPEANQDPIIQIANYVTRTGDSQAFIRNVFVLGDCSPIVNTQIFEHGGIC</sequence>
<dbReference type="Gene3D" id="3.30.342.10">
    <property type="entry name" value="DNA Polymerase, chain B, domain 1"/>
    <property type="match status" value="1"/>
</dbReference>
<dbReference type="STRING" id="1664694.A0A0N0NKW9"/>
<dbReference type="PANTHER" id="PTHR10322">
    <property type="entry name" value="DNA POLYMERASE CATALYTIC SUBUNIT"/>
    <property type="match status" value="1"/>
</dbReference>
<feature type="region of interest" description="Disordered" evidence="2">
    <location>
        <begin position="18"/>
        <end position="66"/>
    </location>
</feature>
<dbReference type="EMBL" id="LFJN01000018">
    <property type="protein sequence ID" value="KPI38518.1"/>
    <property type="molecule type" value="Genomic_DNA"/>
</dbReference>
<proteinExistence type="predicted"/>
<dbReference type="GO" id="GO:0003887">
    <property type="term" value="F:DNA-directed DNA polymerase activity"/>
    <property type="evidence" value="ECO:0007669"/>
    <property type="project" value="TreeGrafter"/>
</dbReference>
<accession>A0A0N0NKW9</accession>
<feature type="domain" description="DNA-directed DNA polymerase family B exonuclease" evidence="3">
    <location>
        <begin position="245"/>
        <end position="360"/>
    </location>
</feature>
<dbReference type="SUPFAM" id="SSF53098">
    <property type="entry name" value="Ribonuclease H-like"/>
    <property type="match status" value="1"/>
</dbReference>
<dbReference type="Pfam" id="PF03104">
    <property type="entry name" value="DNA_pol_B_exo1"/>
    <property type="match status" value="1"/>
</dbReference>
<dbReference type="GO" id="GO:0003676">
    <property type="term" value="F:nucleic acid binding"/>
    <property type="evidence" value="ECO:0007669"/>
    <property type="project" value="InterPro"/>
</dbReference>
<dbReference type="Proteomes" id="UP000038010">
    <property type="component" value="Unassembled WGS sequence"/>
</dbReference>
<organism evidence="4 5">
    <name type="scientific">Cyphellophora attinorum</name>
    <dbReference type="NCBI Taxonomy" id="1664694"/>
    <lineage>
        <taxon>Eukaryota</taxon>
        <taxon>Fungi</taxon>
        <taxon>Dikarya</taxon>
        <taxon>Ascomycota</taxon>
        <taxon>Pezizomycotina</taxon>
        <taxon>Eurotiomycetes</taxon>
        <taxon>Chaetothyriomycetidae</taxon>
        <taxon>Chaetothyriales</taxon>
        <taxon>Cyphellophoraceae</taxon>
        <taxon>Cyphellophora</taxon>
    </lineage>
</organism>
<dbReference type="GO" id="GO:0006297">
    <property type="term" value="P:nucleotide-excision repair, DNA gap filling"/>
    <property type="evidence" value="ECO:0007669"/>
    <property type="project" value="TreeGrafter"/>
</dbReference>
<dbReference type="OrthoDB" id="2414538at2759"/>
<dbReference type="RefSeq" id="XP_017998481.1">
    <property type="nucleotide sequence ID" value="XM_018144280.1"/>
</dbReference>
<feature type="compositionally biased region" description="Polar residues" evidence="2">
    <location>
        <begin position="50"/>
        <end position="66"/>
    </location>
</feature>
<dbReference type="FunFam" id="3.30.342.10:FF:000009">
    <property type="entry name" value="DNA polymerase"/>
    <property type="match status" value="1"/>
</dbReference>
<dbReference type="InterPro" id="IPR006133">
    <property type="entry name" value="DNA-dir_DNA_pol_B_exonuc"/>
</dbReference>
<dbReference type="GO" id="GO:0045004">
    <property type="term" value="P:DNA replication proofreading"/>
    <property type="evidence" value="ECO:0007669"/>
    <property type="project" value="TreeGrafter"/>
</dbReference>
<gene>
    <name evidence="4" type="ORF">AB675_4162</name>
</gene>
<dbReference type="InterPro" id="IPR050240">
    <property type="entry name" value="DNA_pol_type-B"/>
</dbReference>
<dbReference type="GO" id="GO:0043625">
    <property type="term" value="C:delta DNA polymerase complex"/>
    <property type="evidence" value="ECO:0007669"/>
    <property type="project" value="TreeGrafter"/>
</dbReference>